<evidence type="ECO:0000256" key="1">
    <source>
        <dbReference type="ARBA" id="ARBA00005142"/>
    </source>
</evidence>
<evidence type="ECO:0000256" key="4">
    <source>
        <dbReference type="ARBA" id="ARBA00023080"/>
    </source>
</evidence>
<keyword evidence="4 5" id="KW-0546">Nucleotide metabolism</keyword>
<keyword evidence="7" id="KW-1185">Reference proteome</keyword>
<name>A0ABM4BJR7_HYDVU</name>
<dbReference type="Proteomes" id="UP001652625">
    <property type="component" value="Chromosome 03"/>
</dbReference>
<dbReference type="Gene3D" id="2.70.40.10">
    <property type="match status" value="1"/>
</dbReference>
<evidence type="ECO:0000256" key="3">
    <source>
        <dbReference type="ARBA" id="ARBA00022801"/>
    </source>
</evidence>
<dbReference type="SUPFAM" id="SSF51283">
    <property type="entry name" value="dUTPase-like"/>
    <property type="match status" value="1"/>
</dbReference>
<evidence type="ECO:0000259" key="6">
    <source>
        <dbReference type="Pfam" id="PF00692"/>
    </source>
</evidence>
<dbReference type="PANTHER" id="PTHR11241:SF0">
    <property type="entry name" value="DEOXYURIDINE 5'-TRIPHOSPHATE NUCLEOTIDOHYDROLASE"/>
    <property type="match status" value="1"/>
</dbReference>
<gene>
    <name evidence="8" type="primary">LOC100202439</name>
</gene>
<organism evidence="7 8">
    <name type="scientific">Hydra vulgaris</name>
    <name type="common">Hydra</name>
    <name type="synonym">Hydra attenuata</name>
    <dbReference type="NCBI Taxonomy" id="6087"/>
    <lineage>
        <taxon>Eukaryota</taxon>
        <taxon>Metazoa</taxon>
        <taxon>Cnidaria</taxon>
        <taxon>Hydrozoa</taxon>
        <taxon>Hydroidolina</taxon>
        <taxon>Anthoathecata</taxon>
        <taxon>Aplanulata</taxon>
        <taxon>Hydridae</taxon>
        <taxon>Hydra</taxon>
    </lineage>
</organism>
<dbReference type="Pfam" id="PF00692">
    <property type="entry name" value="dUTPase"/>
    <property type="match status" value="1"/>
</dbReference>
<dbReference type="PANTHER" id="PTHR11241">
    <property type="entry name" value="DEOXYURIDINE 5'-TRIPHOSPHATE NUCLEOTIDOHYDROLASE"/>
    <property type="match status" value="1"/>
</dbReference>
<sequence>MLQLVEPPTKIQKMIECQSYELPAKITETHQKISNILEEEDEKYQYNSYSCDESVLYFKKLSANATTPMRGSMHAAGFDLFSAEELVIEPNSHKLVKTDIAVKLPKGSYGRVAPRSGLALKSFIDVGAGVVDYDYRGNLGVVLFNHGKNPFVVKCKDRIAQFIVEKIYTPKLIELEDLDETLRGSAGYGSTGTR</sequence>
<dbReference type="InterPro" id="IPR036157">
    <property type="entry name" value="dUTPase-like_sf"/>
</dbReference>
<dbReference type="GeneID" id="100202439"/>
<evidence type="ECO:0000313" key="7">
    <source>
        <dbReference type="Proteomes" id="UP001652625"/>
    </source>
</evidence>
<keyword evidence="3 5" id="KW-0378">Hydrolase</keyword>
<feature type="domain" description="dUTPase-like" evidence="6">
    <location>
        <begin position="64"/>
        <end position="192"/>
    </location>
</feature>
<evidence type="ECO:0000313" key="8">
    <source>
        <dbReference type="RefSeq" id="XP_065649279.1"/>
    </source>
</evidence>
<reference evidence="8" key="1">
    <citation type="submission" date="2025-08" db="UniProtKB">
        <authorList>
            <consortium name="RefSeq"/>
        </authorList>
    </citation>
    <scope>IDENTIFICATION</scope>
</reference>
<comment type="function">
    <text evidence="5">Involved in nucleotide metabolism via production of dUMP, the immediate precursor of thymidine nucleotides, and decreases the intracellular concentration of dUTP so that uracil cannot be incorporated into DNA.</text>
</comment>
<keyword evidence="5" id="KW-0460">Magnesium</keyword>
<comment type="similarity">
    <text evidence="2 5">Belongs to the dUTPase family.</text>
</comment>
<evidence type="ECO:0000256" key="2">
    <source>
        <dbReference type="ARBA" id="ARBA00006581"/>
    </source>
</evidence>
<evidence type="ECO:0000256" key="5">
    <source>
        <dbReference type="RuleBase" id="RU367024"/>
    </source>
</evidence>
<comment type="pathway">
    <text evidence="1 5">Pyrimidine metabolism; dUMP biosynthesis; dUMP from dCTP (dUTP route): step 2/2.</text>
</comment>
<accession>A0ABM4BJR7</accession>
<proteinExistence type="inferred from homology"/>
<dbReference type="EC" id="3.6.1.23" evidence="5"/>
<keyword evidence="5" id="KW-0479">Metal-binding</keyword>
<comment type="cofactor">
    <cofactor evidence="5">
        <name>Mg(2+)</name>
        <dbReference type="ChEBI" id="CHEBI:18420"/>
    </cofactor>
</comment>
<dbReference type="RefSeq" id="XP_065649279.1">
    <property type="nucleotide sequence ID" value="XM_065793207.1"/>
</dbReference>
<dbReference type="NCBIfam" id="NF001862">
    <property type="entry name" value="PRK00601.1"/>
    <property type="match status" value="1"/>
</dbReference>
<comment type="catalytic activity">
    <reaction evidence="5">
        <text>dUTP + H2O = dUMP + diphosphate + H(+)</text>
        <dbReference type="Rhea" id="RHEA:10248"/>
        <dbReference type="ChEBI" id="CHEBI:15377"/>
        <dbReference type="ChEBI" id="CHEBI:15378"/>
        <dbReference type="ChEBI" id="CHEBI:33019"/>
        <dbReference type="ChEBI" id="CHEBI:61555"/>
        <dbReference type="ChEBI" id="CHEBI:246422"/>
        <dbReference type="EC" id="3.6.1.23"/>
    </reaction>
</comment>
<dbReference type="NCBIfam" id="TIGR00576">
    <property type="entry name" value="dut"/>
    <property type="match status" value="1"/>
</dbReference>
<protein>
    <recommendedName>
        <fullName evidence="5">Deoxyuridine 5'-triphosphate nucleotidohydrolase</fullName>
        <shortName evidence="5">dUTPase</shortName>
        <ecNumber evidence="5">3.6.1.23</ecNumber>
    </recommendedName>
    <alternativeName>
        <fullName evidence="5">dUTP pyrophosphatase</fullName>
    </alternativeName>
</protein>
<dbReference type="InterPro" id="IPR029054">
    <property type="entry name" value="dUTPase-like"/>
</dbReference>
<dbReference type="CDD" id="cd07557">
    <property type="entry name" value="trimeric_dUTPase"/>
    <property type="match status" value="1"/>
</dbReference>
<dbReference type="InterPro" id="IPR033704">
    <property type="entry name" value="dUTPase_trimeric"/>
</dbReference>
<dbReference type="InterPro" id="IPR008181">
    <property type="entry name" value="dUTPase"/>
</dbReference>